<dbReference type="Proteomes" id="UP000693941">
    <property type="component" value="Chromosome"/>
</dbReference>
<dbReference type="RefSeq" id="WP_218260118.1">
    <property type="nucleotide sequence ID" value="NZ_CP077713.1"/>
</dbReference>
<name>A0A8F5GZ99_9CREN</name>
<evidence type="ECO:0000313" key="2">
    <source>
        <dbReference type="EMBL" id="QXJ34920.1"/>
    </source>
</evidence>
<dbReference type="EMBL" id="CP077713">
    <property type="protein sequence ID" value="QXJ34920.1"/>
    <property type="molecule type" value="Genomic_DNA"/>
</dbReference>
<accession>A0A8F5GZ99</accession>
<dbReference type="GeneID" id="65560067"/>
<organism evidence="2 3">
    <name type="scientific">Saccharolobus shibatae</name>
    <dbReference type="NCBI Taxonomy" id="2286"/>
    <lineage>
        <taxon>Archaea</taxon>
        <taxon>Thermoproteota</taxon>
        <taxon>Thermoprotei</taxon>
        <taxon>Sulfolobales</taxon>
        <taxon>Sulfolobaceae</taxon>
        <taxon>Saccharolobus</taxon>
    </lineage>
</organism>
<reference evidence="2 3" key="1">
    <citation type="journal article" date="2021" name="Environ. Microbiol.">
        <title>New insights into the diversity and evolution of the archaeal mobilome from three complete genomes of Saccharolobus shibatae.</title>
        <authorList>
            <person name="Medvedeva S."/>
            <person name="Brandt D."/>
            <person name="Cvirkaite-Krupovic V."/>
            <person name="Liu Y."/>
            <person name="Severinov K."/>
            <person name="Ishino S."/>
            <person name="Ishino Y."/>
            <person name="Prangishvili D."/>
            <person name="Kalinowski J."/>
            <person name="Krupovic M."/>
        </authorList>
    </citation>
    <scope>NUCLEOTIDE SEQUENCE [LARGE SCALE GENOMIC DNA]</scope>
    <source>
        <strain evidence="1">BEU9</strain>
        <strain evidence="2 3">S38A</strain>
    </source>
</reference>
<sequence>MAKDHIRYIIEGYSTTGNLKNVESALRNSFKLDADIIIKKRSKYKFAISFRTSSEEKIRDCSELDEFFSRLGIMVTRIIIARVITYALESALGAGAVGGVTGGAVSKRLDVGLLIAVLSGLSGYVAGNLVEKTEEIITTCEKSNGRWVRI</sequence>
<dbReference type="EMBL" id="CP077715">
    <property type="protein sequence ID" value="QXJ31916.1"/>
    <property type="molecule type" value="Genomic_DNA"/>
</dbReference>
<keyword evidence="3" id="KW-1185">Reference proteome</keyword>
<gene>
    <name evidence="1" type="ORF">J5U21_01567</name>
    <name evidence="2" type="ORF">J5U22_01467</name>
</gene>
<proteinExistence type="predicted"/>
<dbReference type="AlphaFoldDB" id="A0A8F5GZ99"/>
<dbReference type="Proteomes" id="UP000694036">
    <property type="component" value="Chromosome"/>
</dbReference>
<protein>
    <submittedName>
        <fullName evidence="2">Uncharacterized protein</fullName>
    </submittedName>
</protein>
<evidence type="ECO:0000313" key="3">
    <source>
        <dbReference type="Proteomes" id="UP000694036"/>
    </source>
</evidence>
<evidence type="ECO:0000313" key="1">
    <source>
        <dbReference type="EMBL" id="QXJ31916.1"/>
    </source>
</evidence>